<feature type="transmembrane region" description="Helical" evidence="1">
    <location>
        <begin position="251"/>
        <end position="273"/>
    </location>
</feature>
<dbReference type="PANTHER" id="PTHR31766">
    <property type="entry name" value="GLABROUS1 ENHANCER-BINDING PROTEIN-LIKE 2"/>
    <property type="match status" value="1"/>
</dbReference>
<accession>A0ABD3QLL4</accession>
<organism evidence="2 3">
    <name type="scientific">Cyclotella cryptica</name>
    <dbReference type="NCBI Taxonomy" id="29204"/>
    <lineage>
        <taxon>Eukaryota</taxon>
        <taxon>Sar</taxon>
        <taxon>Stramenopiles</taxon>
        <taxon>Ochrophyta</taxon>
        <taxon>Bacillariophyta</taxon>
        <taxon>Coscinodiscophyceae</taxon>
        <taxon>Thalassiosirophycidae</taxon>
        <taxon>Stephanodiscales</taxon>
        <taxon>Stephanodiscaceae</taxon>
        <taxon>Cyclotella</taxon>
    </lineage>
</organism>
<evidence type="ECO:0000256" key="1">
    <source>
        <dbReference type="SAM" id="Phobius"/>
    </source>
</evidence>
<evidence type="ECO:0000313" key="2">
    <source>
        <dbReference type="EMBL" id="KAL3801052.1"/>
    </source>
</evidence>
<dbReference type="AlphaFoldDB" id="A0ABD3QLL4"/>
<comment type="caution">
    <text evidence="2">The sequence shown here is derived from an EMBL/GenBank/DDBJ whole genome shotgun (WGS) entry which is preliminary data.</text>
</comment>
<name>A0ABD3QLL4_9STRA</name>
<keyword evidence="3" id="KW-1185">Reference proteome</keyword>
<evidence type="ECO:0008006" key="4">
    <source>
        <dbReference type="Google" id="ProtNLM"/>
    </source>
</evidence>
<keyword evidence="1" id="KW-0812">Transmembrane</keyword>
<sequence length="302" mass="34695">MQTKDDKPVSILPLVRFWGNLYNSLPKLFVPGTNFSIGFTIFSSLFFSLCRITYDHVYTALLHFPEGHPKTKFMCACTTSMTHSLLLVPALWQVLRSQPYRPCAKLDGTPQYYQDAVTAMLQLCSGYMLYDFVFMMRDNSWSVHPDDVPFVGHHIVTLVYMSQVRILRAGHISAMTMMFSGEFTNPLHSAHSVTRFAIQFAESGRFWRVVHPYIEYSFAILYAFIRSVVGPLQIIHIAFDLILTTEGRRNVAIYNSILWVVMLSAIIIGSIPWTKECLEMVKDGIHVVKYNETFDYGPRFEL</sequence>
<feature type="transmembrane region" description="Helical" evidence="1">
    <location>
        <begin position="28"/>
        <end position="52"/>
    </location>
</feature>
<gene>
    <name evidence="2" type="ORF">HJC23_002345</name>
</gene>
<reference evidence="2 3" key="1">
    <citation type="journal article" date="2020" name="G3 (Bethesda)">
        <title>Improved Reference Genome for Cyclotella cryptica CCMP332, a Model for Cell Wall Morphogenesis, Salinity Adaptation, and Lipid Production in Diatoms (Bacillariophyta).</title>
        <authorList>
            <person name="Roberts W.R."/>
            <person name="Downey K.M."/>
            <person name="Ruck E.C."/>
            <person name="Traller J.C."/>
            <person name="Alverson A.J."/>
        </authorList>
    </citation>
    <scope>NUCLEOTIDE SEQUENCE [LARGE SCALE GENOMIC DNA]</scope>
    <source>
        <strain evidence="2 3">CCMP332</strain>
    </source>
</reference>
<keyword evidence="1" id="KW-1133">Transmembrane helix</keyword>
<dbReference type="Proteomes" id="UP001516023">
    <property type="component" value="Unassembled WGS sequence"/>
</dbReference>
<dbReference type="InterPro" id="IPR040327">
    <property type="entry name" value="At5g14285-like"/>
</dbReference>
<protein>
    <recommendedName>
        <fullName evidence="4">TLC domain-containing protein</fullName>
    </recommendedName>
</protein>
<dbReference type="EMBL" id="JABMIG020000029">
    <property type="protein sequence ID" value="KAL3801052.1"/>
    <property type="molecule type" value="Genomic_DNA"/>
</dbReference>
<dbReference type="PANTHER" id="PTHR31766:SF2">
    <property type="entry name" value="GLABROUS1 ENHANCER-BINDING PROTEIN-LIKE 2"/>
    <property type="match status" value="1"/>
</dbReference>
<proteinExistence type="predicted"/>
<keyword evidence="1" id="KW-0472">Membrane</keyword>
<evidence type="ECO:0000313" key="3">
    <source>
        <dbReference type="Proteomes" id="UP001516023"/>
    </source>
</evidence>